<gene>
    <name evidence="2" type="ORF">CVLEPA_LOCUS28694</name>
</gene>
<keyword evidence="3" id="KW-1185">Reference proteome</keyword>
<protein>
    <submittedName>
        <fullName evidence="2">Uncharacterized protein</fullName>
    </submittedName>
</protein>
<evidence type="ECO:0000313" key="2">
    <source>
        <dbReference type="EMBL" id="CAK8695416.1"/>
    </source>
</evidence>
<comment type="caution">
    <text evidence="2">The sequence shown here is derived from an EMBL/GenBank/DDBJ whole genome shotgun (WGS) entry which is preliminary data.</text>
</comment>
<evidence type="ECO:0000256" key="1">
    <source>
        <dbReference type="SAM" id="Phobius"/>
    </source>
</evidence>
<proteinExistence type="predicted"/>
<evidence type="ECO:0000313" key="3">
    <source>
        <dbReference type="Proteomes" id="UP001642483"/>
    </source>
</evidence>
<name>A0ABP0GWR4_CLALP</name>
<reference evidence="2 3" key="1">
    <citation type="submission" date="2024-02" db="EMBL/GenBank/DDBJ databases">
        <authorList>
            <person name="Daric V."/>
            <person name="Darras S."/>
        </authorList>
    </citation>
    <scope>NUCLEOTIDE SEQUENCE [LARGE SCALE GENOMIC DNA]</scope>
</reference>
<feature type="transmembrane region" description="Helical" evidence="1">
    <location>
        <begin position="42"/>
        <end position="66"/>
    </location>
</feature>
<sequence>MDFVARLNEPRIETIWFNYLAACLDHRVLIASSSKLQLSLQLVGWGLLIGFGTDLVSVLAVIDIIANTANMPFPKFQVFLQSIFKCLKIHFLPLKSWAAIRSFSD</sequence>
<keyword evidence="1" id="KW-0812">Transmembrane</keyword>
<keyword evidence="1" id="KW-0472">Membrane</keyword>
<keyword evidence="1" id="KW-1133">Transmembrane helix</keyword>
<accession>A0ABP0GWR4</accession>
<dbReference type="Proteomes" id="UP001642483">
    <property type="component" value="Unassembled WGS sequence"/>
</dbReference>
<dbReference type="EMBL" id="CAWYQH010000152">
    <property type="protein sequence ID" value="CAK8695416.1"/>
    <property type="molecule type" value="Genomic_DNA"/>
</dbReference>
<organism evidence="2 3">
    <name type="scientific">Clavelina lepadiformis</name>
    <name type="common">Light-bulb sea squirt</name>
    <name type="synonym">Ascidia lepadiformis</name>
    <dbReference type="NCBI Taxonomy" id="159417"/>
    <lineage>
        <taxon>Eukaryota</taxon>
        <taxon>Metazoa</taxon>
        <taxon>Chordata</taxon>
        <taxon>Tunicata</taxon>
        <taxon>Ascidiacea</taxon>
        <taxon>Aplousobranchia</taxon>
        <taxon>Clavelinidae</taxon>
        <taxon>Clavelina</taxon>
    </lineage>
</organism>